<evidence type="ECO:0000313" key="2">
    <source>
        <dbReference type="EMBL" id="MDM1551624.1"/>
    </source>
</evidence>
<dbReference type="AlphaFoldDB" id="A0AAW7DKE7"/>
<comment type="caution">
    <text evidence="2">The sequence shown here is derived from an EMBL/GenBank/DDBJ whole genome shotgun (WGS) entry which is preliminary data.</text>
</comment>
<dbReference type="Proteomes" id="UP001173578">
    <property type="component" value="Unassembled WGS sequence"/>
</dbReference>
<sequence>MNENVMSNSVFDKLEYFLNSKYLIRFNNISLTYEFTSINSLNWDELNVDRLFIEIEKNGIKISYDKLLIYLKASIEHYNPIEFYFHNLPNWDGKDYIDALCSKIELNNDVDFFKLQFKKFLVRTILCACEKKIVNKNAIIFYSPKQNIGKTSFIRYLCPPTLQDYITENISNDKDSIIKVATNLIINLDEMQNFLSNDLDFVKSLISKEMINERLPYAKKSERIVRRASFLGSTNRAHILKDNSNVRWLVFEIQSFDFSYSKIDINKVWSQAYHLAYKDYDFNPYLTSEELNYNEEKNKRFRAFSKEEEELLSFIEESENENDFITATDLCFGLRKVYLHKNPVSLGKVLNNIGFKSKRVGVERTKMYQIKFTDYYQNFLKI</sequence>
<organism evidence="2 3">
    <name type="scientific">Empedobacter falsenii</name>
    <dbReference type="NCBI Taxonomy" id="343874"/>
    <lineage>
        <taxon>Bacteria</taxon>
        <taxon>Pseudomonadati</taxon>
        <taxon>Bacteroidota</taxon>
        <taxon>Flavobacteriia</taxon>
        <taxon>Flavobacteriales</taxon>
        <taxon>Weeksellaceae</taxon>
        <taxon>Empedobacter</taxon>
    </lineage>
</organism>
<feature type="domain" description="Virulence-associated protein E-like" evidence="1">
    <location>
        <begin position="90"/>
        <end position="302"/>
    </location>
</feature>
<dbReference type="EMBL" id="JACALR010000004">
    <property type="protein sequence ID" value="MDM1551624.1"/>
    <property type="molecule type" value="Genomic_DNA"/>
</dbReference>
<reference evidence="2" key="1">
    <citation type="submission" date="2020-06" db="EMBL/GenBank/DDBJ databases">
        <authorList>
            <person name="Dong N."/>
        </authorList>
    </citation>
    <scope>NUCLEOTIDE SEQUENCE</scope>
    <source>
        <strain evidence="2">210</strain>
    </source>
</reference>
<dbReference type="Pfam" id="PF05272">
    <property type="entry name" value="VapE-like_dom"/>
    <property type="match status" value="1"/>
</dbReference>
<gene>
    <name evidence="2" type="ORF">HX095_10400</name>
</gene>
<evidence type="ECO:0000259" key="1">
    <source>
        <dbReference type="Pfam" id="PF05272"/>
    </source>
</evidence>
<dbReference type="PANTHER" id="PTHR34985">
    <property type="entry name" value="SLR0554 PROTEIN"/>
    <property type="match status" value="1"/>
</dbReference>
<protein>
    <submittedName>
        <fullName evidence="2">Virulence-associated E family protein</fullName>
    </submittedName>
</protein>
<reference evidence="2" key="2">
    <citation type="journal article" date="2022" name="Sci. Total Environ.">
        <title>Prevalence, transmission, and molecular epidemiology of tet(X)-positive bacteria among humans, animals, and environmental niches in China: An epidemiological, and genomic-based study.</title>
        <authorList>
            <person name="Dong N."/>
            <person name="Zeng Y."/>
            <person name="Cai C."/>
            <person name="Sun C."/>
            <person name="Lu J."/>
            <person name="Liu C."/>
            <person name="Zhou H."/>
            <person name="Sun Q."/>
            <person name="Shu L."/>
            <person name="Wang H."/>
            <person name="Wang Y."/>
            <person name="Wang S."/>
            <person name="Wu C."/>
            <person name="Chan E.W."/>
            <person name="Chen G."/>
            <person name="Shen Z."/>
            <person name="Chen S."/>
            <person name="Zhang R."/>
        </authorList>
    </citation>
    <scope>NUCLEOTIDE SEQUENCE</scope>
    <source>
        <strain evidence="2">210</strain>
    </source>
</reference>
<dbReference type="PANTHER" id="PTHR34985:SF1">
    <property type="entry name" value="SLR0554 PROTEIN"/>
    <property type="match status" value="1"/>
</dbReference>
<accession>A0AAW7DKE7</accession>
<dbReference type="RefSeq" id="WP_225532457.1">
    <property type="nucleotide sequence ID" value="NZ_JACALR010000004.1"/>
</dbReference>
<proteinExistence type="predicted"/>
<dbReference type="InterPro" id="IPR007936">
    <property type="entry name" value="VapE-like_dom"/>
</dbReference>
<name>A0AAW7DKE7_9FLAO</name>
<evidence type="ECO:0000313" key="3">
    <source>
        <dbReference type="Proteomes" id="UP001173578"/>
    </source>
</evidence>